<evidence type="ECO:0000313" key="3">
    <source>
        <dbReference type="Proteomes" id="UP001189429"/>
    </source>
</evidence>
<evidence type="ECO:0000313" key="2">
    <source>
        <dbReference type="EMBL" id="CAK0862911.1"/>
    </source>
</evidence>
<organism evidence="2 3">
    <name type="scientific">Prorocentrum cordatum</name>
    <dbReference type="NCBI Taxonomy" id="2364126"/>
    <lineage>
        <taxon>Eukaryota</taxon>
        <taxon>Sar</taxon>
        <taxon>Alveolata</taxon>
        <taxon>Dinophyceae</taxon>
        <taxon>Prorocentrales</taxon>
        <taxon>Prorocentraceae</taxon>
        <taxon>Prorocentrum</taxon>
    </lineage>
</organism>
<keyword evidence="3" id="KW-1185">Reference proteome</keyword>
<comment type="caution">
    <text evidence="2">The sequence shown here is derived from an EMBL/GenBank/DDBJ whole genome shotgun (WGS) entry which is preliminary data.</text>
</comment>
<feature type="transmembrane region" description="Helical" evidence="1">
    <location>
        <begin position="31"/>
        <end position="53"/>
    </location>
</feature>
<reference evidence="2" key="1">
    <citation type="submission" date="2023-10" db="EMBL/GenBank/DDBJ databases">
        <authorList>
            <person name="Chen Y."/>
            <person name="Shah S."/>
            <person name="Dougan E. K."/>
            <person name="Thang M."/>
            <person name="Chan C."/>
        </authorList>
    </citation>
    <scope>NUCLEOTIDE SEQUENCE [LARGE SCALE GENOMIC DNA]</scope>
</reference>
<proteinExistence type="predicted"/>
<keyword evidence="1" id="KW-1133">Transmembrane helix</keyword>
<evidence type="ECO:0000256" key="1">
    <source>
        <dbReference type="SAM" id="Phobius"/>
    </source>
</evidence>
<keyword evidence="1" id="KW-0472">Membrane</keyword>
<dbReference type="EMBL" id="CAUYUJ010016208">
    <property type="protein sequence ID" value="CAK0862911.1"/>
    <property type="molecule type" value="Genomic_DNA"/>
</dbReference>
<protein>
    <submittedName>
        <fullName evidence="2">Uncharacterized protein</fullName>
    </submittedName>
</protein>
<accession>A0ABN9US97</accession>
<name>A0ABN9US97_9DINO</name>
<gene>
    <name evidence="2" type="ORF">PCOR1329_LOCUS51214</name>
</gene>
<sequence>MLAGGPAAGTCRASPLRELCPDSGDAGKEGMVYSIIVALNIVGLAYVVFSCYFTHAVVPRLRGEVSCRLAAPLSRALASASWSVEVEEAELGTRSEKGINLLPSCKASGGHHGPGR</sequence>
<dbReference type="Proteomes" id="UP001189429">
    <property type="component" value="Unassembled WGS sequence"/>
</dbReference>
<keyword evidence="1" id="KW-0812">Transmembrane</keyword>